<name>A0A505DAR1_9ACTN</name>
<dbReference type="Proteomes" id="UP000317378">
    <property type="component" value="Unassembled WGS sequence"/>
</dbReference>
<reference evidence="2 3" key="1">
    <citation type="submission" date="2019-06" db="EMBL/GenBank/DDBJ databases">
        <title>Streptomyces sporangiiformans sp. nov., a novel actinomycete isolated from soil in Mount Song.</title>
        <authorList>
            <person name="Han L."/>
        </authorList>
    </citation>
    <scope>NUCLEOTIDE SEQUENCE [LARGE SCALE GENOMIC DNA]</scope>
    <source>
        <strain evidence="2 3">NEAU-SSA 1</strain>
    </source>
</reference>
<gene>
    <name evidence="2" type="ORF">FGD71_034825</name>
</gene>
<comment type="caution">
    <text evidence="2">The sequence shown here is derived from an EMBL/GenBank/DDBJ whole genome shotgun (WGS) entry which is preliminary data.</text>
</comment>
<feature type="domain" description="Polyketide synthase dimerisation element" evidence="1">
    <location>
        <begin position="6"/>
        <end position="49"/>
    </location>
</feature>
<keyword evidence="3" id="KW-1185">Reference proteome</keyword>
<evidence type="ECO:0000259" key="1">
    <source>
        <dbReference type="Pfam" id="PF18369"/>
    </source>
</evidence>
<dbReference type="RefSeq" id="WP_140936015.1">
    <property type="nucleotide sequence ID" value="NZ_QXMJ01000190.1"/>
</dbReference>
<dbReference type="SUPFAM" id="SSF51735">
    <property type="entry name" value="NAD(P)-binding Rossmann-fold domains"/>
    <property type="match status" value="1"/>
</dbReference>
<proteinExistence type="predicted"/>
<feature type="non-terminal residue" evidence="2">
    <location>
        <position position="170"/>
    </location>
</feature>
<protein>
    <recommendedName>
        <fullName evidence="1">Polyketide synthase dimerisation element domain-containing protein</fullName>
    </recommendedName>
</protein>
<accession>A0A505DAR1</accession>
<dbReference type="Pfam" id="PF18369">
    <property type="entry name" value="PKS_DE"/>
    <property type="match status" value="1"/>
</dbReference>
<dbReference type="AlphaFoldDB" id="A0A505DAR1"/>
<dbReference type="Gene3D" id="3.40.50.720">
    <property type="entry name" value="NAD(P)-binding Rossmann-like Domain"/>
    <property type="match status" value="1"/>
</dbReference>
<dbReference type="InterPro" id="IPR036291">
    <property type="entry name" value="NAD(P)-bd_dom_sf"/>
</dbReference>
<dbReference type="EMBL" id="VCHX02000190">
    <property type="protein sequence ID" value="TPQ17728.1"/>
    <property type="molecule type" value="Genomic_DNA"/>
</dbReference>
<evidence type="ECO:0000313" key="2">
    <source>
        <dbReference type="EMBL" id="TPQ17728.1"/>
    </source>
</evidence>
<evidence type="ECO:0000313" key="3">
    <source>
        <dbReference type="Proteomes" id="UP000317378"/>
    </source>
</evidence>
<sequence length="170" mass="17507">MADVAEAGFWAAVERGDADAVAGVLGVDEQALAGVVPVLSAWRRQRTERSAVDSWRYRVAWEPVSGVPASQLEGRWLLLQPAGSEEVLTGFEEWCPGLERVTCPSGVDRAALAEILASATEGAAGVLAPADGAEAALALVQAVLSDADGAGRLWVLTQGAVAAAGSDRVV</sequence>
<dbReference type="InterPro" id="IPR041618">
    <property type="entry name" value="PKS_DE"/>
</dbReference>
<dbReference type="Gene3D" id="6.10.140.1830">
    <property type="match status" value="1"/>
</dbReference>
<organism evidence="2 3">
    <name type="scientific">Streptomyces sporangiiformans</name>
    <dbReference type="NCBI Taxonomy" id="2315329"/>
    <lineage>
        <taxon>Bacteria</taxon>
        <taxon>Bacillati</taxon>
        <taxon>Actinomycetota</taxon>
        <taxon>Actinomycetes</taxon>
        <taxon>Kitasatosporales</taxon>
        <taxon>Streptomycetaceae</taxon>
        <taxon>Streptomyces</taxon>
    </lineage>
</organism>